<dbReference type="EMBL" id="JAWIIV010000008">
    <property type="protein sequence ID" value="MEC4719906.1"/>
    <property type="molecule type" value="Genomic_DNA"/>
</dbReference>
<keyword evidence="2" id="KW-1185">Reference proteome</keyword>
<dbReference type="Proteomes" id="UP001352263">
    <property type="component" value="Unassembled WGS sequence"/>
</dbReference>
<dbReference type="SUPFAM" id="SSF51735">
    <property type="entry name" value="NAD(P)-binding Rossmann-fold domains"/>
    <property type="match status" value="1"/>
</dbReference>
<dbReference type="InterPro" id="IPR036291">
    <property type="entry name" value="NAD(P)-bd_dom_sf"/>
</dbReference>
<comment type="caution">
    <text evidence="1">The sequence shown here is derived from an EMBL/GenBank/DDBJ whole genome shotgun (WGS) entry which is preliminary data.</text>
</comment>
<evidence type="ECO:0008006" key="3">
    <source>
        <dbReference type="Google" id="ProtNLM"/>
    </source>
</evidence>
<evidence type="ECO:0000313" key="1">
    <source>
        <dbReference type="EMBL" id="MEC4719906.1"/>
    </source>
</evidence>
<gene>
    <name evidence="1" type="ORF">RY831_12160</name>
</gene>
<evidence type="ECO:0000313" key="2">
    <source>
        <dbReference type="Proteomes" id="UP001352263"/>
    </source>
</evidence>
<accession>A0ABU6J8H6</accession>
<proteinExistence type="predicted"/>
<name>A0ABU6J8H6_9BURK</name>
<protein>
    <recommendedName>
        <fullName evidence="3">Saccharopine dehydrogenase</fullName>
    </recommendedName>
</protein>
<reference evidence="1 2" key="1">
    <citation type="submission" date="2023-10" db="EMBL/GenBank/DDBJ databases">
        <title>Noviherbaspirillum sp. CPCC 100848 genome assembly.</title>
        <authorList>
            <person name="Li X.Y."/>
            <person name="Fang X.M."/>
        </authorList>
    </citation>
    <scope>NUCLEOTIDE SEQUENCE [LARGE SCALE GENOMIC DNA]</scope>
    <source>
        <strain evidence="1 2">CPCC 100848</strain>
    </source>
</reference>
<organism evidence="1 2">
    <name type="scientific">Noviherbaspirillum album</name>
    <dbReference type="NCBI Taxonomy" id="3080276"/>
    <lineage>
        <taxon>Bacteria</taxon>
        <taxon>Pseudomonadati</taxon>
        <taxon>Pseudomonadota</taxon>
        <taxon>Betaproteobacteria</taxon>
        <taxon>Burkholderiales</taxon>
        <taxon>Oxalobacteraceae</taxon>
        <taxon>Noviherbaspirillum</taxon>
    </lineage>
</organism>
<sequence length="333" mass="35136">MSTNKAPLLVVGGTGAVGSRAVKALRRLQPALPIAIGARNLQKASALAGESGNAQALAIDLERRDLGLSPQDGYSGVLVLLRDTTLNSMKFAQDRKLPYISFASFTPDVGPEVALFAQHPQASAVMLLGQYLGGVAAMATLHFAAEFRRVQAIAIGGLLDADDLGGPMAQEDIGRLENEGLRPLVRLDGDYVWLDPQQAQRSFIDIDGKPRTGMAYPLLDVVSLSAATGARSVRVDLAVREESAAQDGPSHQVVIEIEGELRSGATALRRYGMLDRNPYSALSAYGAALAAERMLGLSGSGPAAPGLHQPESLLDAAYVTQRLTSLGVELRTL</sequence>
<dbReference type="RefSeq" id="WP_326506615.1">
    <property type="nucleotide sequence ID" value="NZ_JAWIIV010000008.1"/>
</dbReference>
<dbReference type="Gene3D" id="3.40.50.720">
    <property type="entry name" value="NAD(P)-binding Rossmann-like Domain"/>
    <property type="match status" value="1"/>
</dbReference>